<evidence type="ECO:0000259" key="1">
    <source>
        <dbReference type="Pfam" id="PF25199"/>
    </source>
</evidence>
<accession>A0ABS1YK65</accession>
<dbReference type="EMBL" id="JAEVHL010000110">
    <property type="protein sequence ID" value="MBM0277574.1"/>
    <property type="molecule type" value="Genomic_DNA"/>
</dbReference>
<reference evidence="2 3" key="1">
    <citation type="submission" date="2021-01" db="EMBL/GenBank/DDBJ databases">
        <title>Draft genome sequence of Micromonospora sp. strain STR1s_6.</title>
        <authorList>
            <person name="Karlyshev A."/>
            <person name="Jawad R."/>
        </authorList>
    </citation>
    <scope>NUCLEOTIDE SEQUENCE [LARGE SCALE GENOMIC DNA]</scope>
    <source>
        <strain evidence="2 3">STR1S-6</strain>
    </source>
</reference>
<comment type="caution">
    <text evidence="2">The sequence shown here is derived from an EMBL/GenBank/DDBJ whole genome shotgun (WGS) entry which is preliminary data.</text>
</comment>
<name>A0ABS1YK65_9ACTN</name>
<organism evidence="2 3">
    <name type="scientific">Micromonospora tarensis</name>
    <dbReference type="NCBI Taxonomy" id="2806100"/>
    <lineage>
        <taxon>Bacteria</taxon>
        <taxon>Bacillati</taxon>
        <taxon>Actinomycetota</taxon>
        <taxon>Actinomycetes</taxon>
        <taxon>Micromonosporales</taxon>
        <taxon>Micromonosporaceae</taxon>
        <taxon>Micromonospora</taxon>
    </lineage>
</organism>
<protein>
    <recommendedName>
        <fullName evidence="1">Novel STAND NTPase 5 domain-containing protein</fullName>
    </recommendedName>
</protein>
<proteinExistence type="predicted"/>
<evidence type="ECO:0000313" key="3">
    <source>
        <dbReference type="Proteomes" id="UP000622245"/>
    </source>
</evidence>
<gene>
    <name evidence="2" type="ORF">JM949_20415</name>
</gene>
<dbReference type="InterPro" id="IPR057574">
    <property type="entry name" value="nSTAND_NTPase5_dom"/>
</dbReference>
<dbReference type="RefSeq" id="WP_203149997.1">
    <property type="nucleotide sequence ID" value="NZ_JAEVHL010000110.1"/>
</dbReference>
<keyword evidence="3" id="KW-1185">Reference proteome</keyword>
<sequence length="625" mass="66943">MAGWVELTTDSLRAVQPPPSLTPYFNGADPDWSTVASSALQPRALVDKLLARTRARVSSGTCGIELLRGPTGEGKSTALLQAVSALVSETPAPVVWWRQSPKAELDWAVVEGELANGRAVVIGADDAETLIGSIQTGLADFPVVWHRPLQLLLAAREADWTRTWKTHRLKVDPTTTWRRRVFLQDQHGFGALTPEDAAGIVKAWHASGDLGEVGPDELTSLATALAEASTTIGRRGGALLGALLKTRFTPEGLQSHLASLLADLAEDTLPSTLTLAEVLAVISASDVAELDGIPREIVADLAGVDQADLHRQVEMRLGREALVGASGDLLHGRHPLVSQTIFNLLLSSDTDIAFEPALAQLLESTVRQGAAHGYREGYGLLLNLGPRLRRAPVSADTQPQLDGIAERYARRCVEHQPHMLSNAVGLSALMRETNRAQKAVNEVWEPILDRLATPSEWHDWPTRARGAMREFATAVGEAGDAATALLAFAISLSDACAPERLTPRNLAISFNGLALDSGLVYDAKPNDQLKAMMVSAHACLAAVLSSRARELGYTRRYLTKRGLAVPQASAYRGPEPLVQLIQDAVVASEARVGELGRRLLAAFPAVAFTMLTAELAHLGARRGSA</sequence>
<feature type="domain" description="Novel STAND NTPase 5" evidence="1">
    <location>
        <begin position="24"/>
        <end position="162"/>
    </location>
</feature>
<dbReference type="Pfam" id="PF25199">
    <property type="entry name" value="nSTAND_NTPase5"/>
    <property type="match status" value="1"/>
</dbReference>
<evidence type="ECO:0000313" key="2">
    <source>
        <dbReference type="EMBL" id="MBM0277574.1"/>
    </source>
</evidence>
<dbReference type="Proteomes" id="UP000622245">
    <property type="component" value="Unassembled WGS sequence"/>
</dbReference>